<reference evidence="3 4" key="1">
    <citation type="submission" date="2014-04" db="EMBL/GenBank/DDBJ databases">
        <title>Evolutionary Origins and Diversification of the Mycorrhizal Mutualists.</title>
        <authorList>
            <consortium name="DOE Joint Genome Institute"/>
            <consortium name="Mycorrhizal Genomics Consortium"/>
            <person name="Kohler A."/>
            <person name="Kuo A."/>
            <person name="Nagy L.G."/>
            <person name="Floudas D."/>
            <person name="Copeland A."/>
            <person name="Barry K.W."/>
            <person name="Cichocki N."/>
            <person name="Veneault-Fourrey C."/>
            <person name="LaButti K."/>
            <person name="Lindquist E.A."/>
            <person name="Lipzen A."/>
            <person name="Lundell T."/>
            <person name="Morin E."/>
            <person name="Murat C."/>
            <person name="Riley R."/>
            <person name="Ohm R."/>
            <person name="Sun H."/>
            <person name="Tunlid A."/>
            <person name="Henrissat B."/>
            <person name="Grigoriev I.V."/>
            <person name="Hibbett D.S."/>
            <person name="Martin F."/>
        </authorList>
    </citation>
    <scope>NUCLEOTIDE SEQUENCE [LARGE SCALE GENOMIC DNA]</scope>
    <source>
        <strain evidence="3 4">FD-317 M1</strain>
    </source>
</reference>
<evidence type="ECO:0000259" key="2">
    <source>
        <dbReference type="Pfam" id="PF24883"/>
    </source>
</evidence>
<evidence type="ECO:0000313" key="4">
    <source>
        <dbReference type="Proteomes" id="UP000053593"/>
    </source>
</evidence>
<evidence type="ECO:0000313" key="3">
    <source>
        <dbReference type="EMBL" id="KIK57979.1"/>
    </source>
</evidence>
<accession>A0A0D0C635</accession>
<name>A0A0D0C635_9AGAR</name>
<dbReference type="HOGENOM" id="CLU_000288_6_7_1"/>
<keyword evidence="1" id="KW-0677">Repeat</keyword>
<dbReference type="OrthoDB" id="5967843at2759"/>
<feature type="domain" description="Nephrocystin 3-like N-terminal" evidence="2">
    <location>
        <begin position="23"/>
        <end position="66"/>
    </location>
</feature>
<dbReference type="Proteomes" id="UP000053593">
    <property type="component" value="Unassembled WGS sequence"/>
</dbReference>
<organism evidence="3 4">
    <name type="scientific">Collybiopsis luxurians FD-317 M1</name>
    <dbReference type="NCBI Taxonomy" id="944289"/>
    <lineage>
        <taxon>Eukaryota</taxon>
        <taxon>Fungi</taxon>
        <taxon>Dikarya</taxon>
        <taxon>Basidiomycota</taxon>
        <taxon>Agaricomycotina</taxon>
        <taxon>Agaricomycetes</taxon>
        <taxon>Agaricomycetidae</taxon>
        <taxon>Agaricales</taxon>
        <taxon>Marasmiineae</taxon>
        <taxon>Omphalotaceae</taxon>
        <taxon>Collybiopsis</taxon>
        <taxon>Collybiopsis luxurians</taxon>
    </lineage>
</organism>
<proteinExistence type="predicted"/>
<protein>
    <submittedName>
        <fullName evidence="3">Unplaced genomic scaffold GYMLUscaffold_39, whole genome shotgun sequence</fullName>
    </submittedName>
</protein>
<dbReference type="PANTHER" id="PTHR10039">
    <property type="entry name" value="AMELOGENIN"/>
    <property type="match status" value="1"/>
</dbReference>
<gene>
    <name evidence="3" type="ORF">GYMLUDRAFT_202836</name>
</gene>
<dbReference type="AlphaFoldDB" id="A0A0D0C635"/>
<keyword evidence="4" id="KW-1185">Reference proteome</keyword>
<dbReference type="Pfam" id="PF24883">
    <property type="entry name" value="NPHP3_N"/>
    <property type="match status" value="1"/>
</dbReference>
<dbReference type="PANTHER" id="PTHR10039:SF14">
    <property type="entry name" value="NACHT DOMAIN-CONTAINING PROTEIN"/>
    <property type="match status" value="1"/>
</dbReference>
<dbReference type="InterPro" id="IPR056884">
    <property type="entry name" value="NPHP3-like_N"/>
</dbReference>
<dbReference type="EMBL" id="KN834787">
    <property type="protein sequence ID" value="KIK57979.1"/>
    <property type="molecule type" value="Genomic_DNA"/>
</dbReference>
<evidence type="ECO:0000256" key="1">
    <source>
        <dbReference type="ARBA" id="ARBA00022737"/>
    </source>
</evidence>
<sequence length="153" mass="17324">MPGGVRRHAVRVPNGLELLSVTGARILIIDGLDECSNSHDQKRILSLLAQIVQKFSLPIQILVCSRPEPRIKECFTGSSFQNICQWMALDETYQASNDIRLFLVDGLKKILKHHSCSMEHVPCPWPTLEQIEYLVQKSSGQFIYASTVLKYIN</sequence>
<feature type="non-terminal residue" evidence="3">
    <location>
        <position position="153"/>
    </location>
</feature>